<dbReference type="InterPro" id="IPR006342">
    <property type="entry name" value="FkbM_mtfrase"/>
</dbReference>
<evidence type="ECO:0000313" key="2">
    <source>
        <dbReference type="EMBL" id="KAL1495736.1"/>
    </source>
</evidence>
<protein>
    <recommendedName>
        <fullName evidence="1">Methyltransferase FkbM domain-containing protein</fullName>
    </recommendedName>
</protein>
<feature type="domain" description="Methyltransferase FkbM" evidence="1">
    <location>
        <begin position="104"/>
        <end position="234"/>
    </location>
</feature>
<dbReference type="PANTHER" id="PTHR34203:SF13">
    <property type="entry name" value="EXPRESSED PROTEIN"/>
    <property type="match status" value="1"/>
</dbReference>
<dbReference type="PANTHER" id="PTHR34203">
    <property type="entry name" value="METHYLTRANSFERASE, FKBM FAMILY PROTEIN"/>
    <property type="match status" value="1"/>
</dbReference>
<dbReference type="InterPro" id="IPR029063">
    <property type="entry name" value="SAM-dependent_MTases_sf"/>
</dbReference>
<organism evidence="2 3">
    <name type="scientific">Prymnesium parvum</name>
    <name type="common">Toxic golden alga</name>
    <dbReference type="NCBI Taxonomy" id="97485"/>
    <lineage>
        <taxon>Eukaryota</taxon>
        <taxon>Haptista</taxon>
        <taxon>Haptophyta</taxon>
        <taxon>Prymnesiophyceae</taxon>
        <taxon>Prymnesiales</taxon>
        <taxon>Prymnesiaceae</taxon>
        <taxon>Prymnesium</taxon>
    </lineage>
</organism>
<evidence type="ECO:0000259" key="1">
    <source>
        <dbReference type="Pfam" id="PF05050"/>
    </source>
</evidence>
<accession>A0AB34IA99</accession>
<dbReference type="NCBIfam" id="TIGR01444">
    <property type="entry name" value="fkbM_fam"/>
    <property type="match status" value="1"/>
</dbReference>
<name>A0AB34IA99_PRYPA</name>
<sequence length="296" mass="32173">MQKMAMVSSCHRCAAARSTAELLPPPVYQWAADHLPLDDRLLSLLRTSLLVRANLTINDRVLPLSLHVPTHDATKLRNEFHRGLPVWLDRTLPLLPPHTITALDVGANIGAVSMLLFASRPCARVVALEPSAHTALFLRWNLHDHAVPLLSSGAPCGVALRLGALAPVARRVAVHYDPQHSSMLARTTENAAPNATGFASHVDATTIGHLVDEYGDVALLKLDCEGCETEVLRALAAAPNVSARIGFAAGELHGCGKFATSYKRKAAHVPSSPECLENVVRLRRLFRNRTMFERAK</sequence>
<proteinExistence type="predicted"/>
<comment type="caution">
    <text evidence="2">The sequence shown here is derived from an EMBL/GenBank/DDBJ whole genome shotgun (WGS) entry which is preliminary data.</text>
</comment>
<dbReference type="Pfam" id="PF05050">
    <property type="entry name" value="Methyltransf_21"/>
    <property type="match status" value="1"/>
</dbReference>
<gene>
    <name evidence="2" type="ORF">AB1Y20_016599</name>
</gene>
<dbReference type="Proteomes" id="UP001515480">
    <property type="component" value="Unassembled WGS sequence"/>
</dbReference>
<dbReference type="Gene3D" id="3.40.50.150">
    <property type="entry name" value="Vaccinia Virus protein VP39"/>
    <property type="match status" value="1"/>
</dbReference>
<reference evidence="2 3" key="1">
    <citation type="journal article" date="2024" name="Science">
        <title>Giant polyketide synthase enzymes in the biosynthesis of giant marine polyether toxins.</title>
        <authorList>
            <person name="Fallon T.R."/>
            <person name="Shende V.V."/>
            <person name="Wierzbicki I.H."/>
            <person name="Pendleton A.L."/>
            <person name="Watervoot N.F."/>
            <person name="Auber R.P."/>
            <person name="Gonzalez D.J."/>
            <person name="Wisecaver J.H."/>
            <person name="Moore B.S."/>
        </authorList>
    </citation>
    <scope>NUCLEOTIDE SEQUENCE [LARGE SCALE GENOMIC DNA]</scope>
    <source>
        <strain evidence="2 3">12B1</strain>
    </source>
</reference>
<dbReference type="AlphaFoldDB" id="A0AB34IA99"/>
<dbReference type="EMBL" id="JBGBPQ010000031">
    <property type="protein sequence ID" value="KAL1495736.1"/>
    <property type="molecule type" value="Genomic_DNA"/>
</dbReference>
<keyword evidence="3" id="KW-1185">Reference proteome</keyword>
<dbReference type="InterPro" id="IPR052514">
    <property type="entry name" value="SAM-dependent_MTase"/>
</dbReference>
<dbReference type="SUPFAM" id="SSF53335">
    <property type="entry name" value="S-adenosyl-L-methionine-dependent methyltransferases"/>
    <property type="match status" value="1"/>
</dbReference>
<evidence type="ECO:0000313" key="3">
    <source>
        <dbReference type="Proteomes" id="UP001515480"/>
    </source>
</evidence>